<dbReference type="Pfam" id="PF20151">
    <property type="entry name" value="DUF6533"/>
    <property type="match status" value="1"/>
</dbReference>
<feature type="transmembrane region" description="Helical" evidence="1">
    <location>
        <begin position="116"/>
        <end position="144"/>
    </location>
</feature>
<evidence type="ECO:0000259" key="2">
    <source>
        <dbReference type="Pfam" id="PF20151"/>
    </source>
</evidence>
<reference evidence="3 4" key="1">
    <citation type="submission" date="2014-04" db="EMBL/GenBank/DDBJ databases">
        <authorList>
            <consortium name="DOE Joint Genome Institute"/>
            <person name="Kuo A."/>
            <person name="Zuccaro A."/>
            <person name="Kohler A."/>
            <person name="Nagy L.G."/>
            <person name="Floudas D."/>
            <person name="Copeland A."/>
            <person name="Barry K.W."/>
            <person name="Cichocki N."/>
            <person name="Veneault-Fourrey C."/>
            <person name="LaButti K."/>
            <person name="Lindquist E.A."/>
            <person name="Lipzen A."/>
            <person name="Lundell T."/>
            <person name="Morin E."/>
            <person name="Murat C."/>
            <person name="Sun H."/>
            <person name="Tunlid A."/>
            <person name="Henrissat B."/>
            <person name="Grigoriev I.V."/>
            <person name="Hibbett D.S."/>
            <person name="Martin F."/>
            <person name="Nordberg H.P."/>
            <person name="Cantor M.N."/>
            <person name="Hua S.X."/>
        </authorList>
    </citation>
    <scope>NUCLEOTIDE SEQUENCE [LARGE SCALE GENOMIC DNA]</scope>
    <source>
        <strain evidence="3 4">MAFF 305830</strain>
    </source>
</reference>
<feature type="transmembrane region" description="Helical" evidence="1">
    <location>
        <begin position="156"/>
        <end position="177"/>
    </location>
</feature>
<name>A0A0C3BDN4_SERVB</name>
<gene>
    <name evidence="3" type="ORF">M408DRAFT_22257</name>
</gene>
<dbReference type="EMBL" id="KN824285">
    <property type="protein sequence ID" value="KIM30229.1"/>
    <property type="molecule type" value="Genomic_DNA"/>
</dbReference>
<proteinExistence type="predicted"/>
<feature type="transmembrane region" description="Helical" evidence="1">
    <location>
        <begin position="252"/>
        <end position="272"/>
    </location>
</feature>
<dbReference type="OrthoDB" id="2686513at2759"/>
<evidence type="ECO:0000313" key="3">
    <source>
        <dbReference type="EMBL" id="KIM30229.1"/>
    </source>
</evidence>
<dbReference type="Proteomes" id="UP000054097">
    <property type="component" value="Unassembled WGS sequence"/>
</dbReference>
<evidence type="ECO:0000256" key="1">
    <source>
        <dbReference type="SAM" id="Phobius"/>
    </source>
</evidence>
<feature type="transmembrane region" description="Helical" evidence="1">
    <location>
        <begin position="213"/>
        <end position="231"/>
    </location>
</feature>
<feature type="transmembrane region" description="Helical" evidence="1">
    <location>
        <begin position="278"/>
        <end position="298"/>
    </location>
</feature>
<keyword evidence="1" id="KW-1133">Transmembrane helix</keyword>
<protein>
    <recommendedName>
        <fullName evidence="2">DUF6533 domain-containing protein</fullName>
    </recommendedName>
</protein>
<keyword evidence="1" id="KW-0812">Transmembrane</keyword>
<sequence length="378" mass="43357">MDVDLKELFKDLYLSRYMARMFGNRPSISEGPVTKRTLAVVSITLALYDWILVADEEVLLLGTMRIAKGKVLYYCGRFATLIGLLLAVAHIINFRPPLNDRVTVSARGRATRVRRLITFSCIGFLWMSSLLQVTSIFTSYWLLTLRLLALYKSHRVVVWLLYFALFATYITSAGLLIQTLRVITTTGAYVPLIHLCVPFDHPASLQGVFEVPLVFEVLIFGLMIWRAWGTYREGKDSGAKTAPLLKIMYRDGVFYFCVMVAVRVWNIYIFASRPLQEMYIGLYIMWALITVLSCRIYLNIVREARRNNMPGIQQTATSWTPHVPTHPPSQGYKKDPGRNAVFHGDTYQNGEETHLDSYSMQDRTLVWSQKDVVLDIRR</sequence>
<dbReference type="HOGENOM" id="CLU_035509_1_0_1"/>
<dbReference type="InterPro" id="IPR045340">
    <property type="entry name" value="DUF6533"/>
</dbReference>
<evidence type="ECO:0000313" key="4">
    <source>
        <dbReference type="Proteomes" id="UP000054097"/>
    </source>
</evidence>
<keyword evidence="4" id="KW-1185">Reference proteome</keyword>
<organism evidence="3 4">
    <name type="scientific">Serendipita vermifera MAFF 305830</name>
    <dbReference type="NCBI Taxonomy" id="933852"/>
    <lineage>
        <taxon>Eukaryota</taxon>
        <taxon>Fungi</taxon>
        <taxon>Dikarya</taxon>
        <taxon>Basidiomycota</taxon>
        <taxon>Agaricomycotina</taxon>
        <taxon>Agaricomycetes</taxon>
        <taxon>Sebacinales</taxon>
        <taxon>Serendipitaceae</taxon>
        <taxon>Serendipita</taxon>
    </lineage>
</organism>
<feature type="transmembrane region" description="Helical" evidence="1">
    <location>
        <begin position="71"/>
        <end position="92"/>
    </location>
</feature>
<keyword evidence="1" id="KW-0472">Membrane</keyword>
<accession>A0A0C3BDN4</accession>
<dbReference type="AlphaFoldDB" id="A0A0C3BDN4"/>
<feature type="domain" description="DUF6533" evidence="2">
    <location>
        <begin position="38"/>
        <end position="82"/>
    </location>
</feature>
<reference evidence="4" key="2">
    <citation type="submission" date="2015-01" db="EMBL/GenBank/DDBJ databases">
        <title>Evolutionary Origins and Diversification of the Mycorrhizal Mutualists.</title>
        <authorList>
            <consortium name="DOE Joint Genome Institute"/>
            <consortium name="Mycorrhizal Genomics Consortium"/>
            <person name="Kohler A."/>
            <person name="Kuo A."/>
            <person name="Nagy L.G."/>
            <person name="Floudas D."/>
            <person name="Copeland A."/>
            <person name="Barry K.W."/>
            <person name="Cichocki N."/>
            <person name="Veneault-Fourrey C."/>
            <person name="LaButti K."/>
            <person name="Lindquist E.A."/>
            <person name="Lipzen A."/>
            <person name="Lundell T."/>
            <person name="Morin E."/>
            <person name="Murat C."/>
            <person name="Riley R."/>
            <person name="Ohm R."/>
            <person name="Sun H."/>
            <person name="Tunlid A."/>
            <person name="Henrissat B."/>
            <person name="Grigoriev I.V."/>
            <person name="Hibbett D.S."/>
            <person name="Martin F."/>
        </authorList>
    </citation>
    <scope>NUCLEOTIDE SEQUENCE [LARGE SCALE GENOMIC DNA]</scope>
    <source>
        <strain evidence="4">MAFF 305830</strain>
    </source>
</reference>